<keyword evidence="5" id="KW-1185">Reference proteome</keyword>
<keyword evidence="3" id="KW-1005">Bacterial flagellum biogenesis</keyword>
<name>A0ABX0Q2M5_9GAMM</name>
<dbReference type="SUPFAM" id="SSF140566">
    <property type="entry name" value="FlgN-like"/>
    <property type="match status" value="1"/>
</dbReference>
<comment type="similarity">
    <text evidence="2">Belongs to the FlgN family.</text>
</comment>
<dbReference type="RefSeq" id="WP_167123235.1">
    <property type="nucleotide sequence ID" value="NZ_JAAQQR010000002.1"/>
</dbReference>
<keyword evidence="4" id="KW-0966">Cell projection</keyword>
<reference evidence="4 5" key="1">
    <citation type="journal article" date="2011" name="Curr. Microbiol.">
        <title>Luteibacter jiangsuensis sp. nov.: a methamidophos-degrading bacterium isolated from a methamidophos-manufacturing factory.</title>
        <authorList>
            <person name="Wang L."/>
            <person name="Wang G.L."/>
            <person name="Li S.P."/>
            <person name="Jiang J.D."/>
        </authorList>
    </citation>
    <scope>NUCLEOTIDE SEQUENCE [LARGE SCALE GENOMIC DNA]</scope>
    <source>
        <strain evidence="4 5">CGMCC 1.10133</strain>
    </source>
</reference>
<organism evidence="4 5">
    <name type="scientific">Luteibacter jiangsuensis</name>
    <dbReference type="NCBI Taxonomy" id="637577"/>
    <lineage>
        <taxon>Bacteria</taxon>
        <taxon>Pseudomonadati</taxon>
        <taxon>Pseudomonadota</taxon>
        <taxon>Gammaproteobacteria</taxon>
        <taxon>Lysobacterales</taxon>
        <taxon>Rhodanobacteraceae</taxon>
        <taxon>Luteibacter</taxon>
    </lineage>
</organism>
<evidence type="ECO:0000256" key="2">
    <source>
        <dbReference type="ARBA" id="ARBA00007703"/>
    </source>
</evidence>
<dbReference type="InterPro" id="IPR036679">
    <property type="entry name" value="FlgN-like_sf"/>
</dbReference>
<accession>A0ABX0Q2M5</accession>
<sequence length="147" mass="15577">MNPPLGRDFDTALAAVMGDLAVEVDALHASLIEERLALDQGDAQALDAAGRTKGNLLDRIEKLDVERRQLDAAAGVDSLADPRWAPTVERLRECRGLNETNGRIVGQRMSHVRQALAVLSGEGPGGGTYGPNGVAKVKLRSATLAQV</sequence>
<gene>
    <name evidence="4" type="ORF">HBF26_03735</name>
</gene>
<comment type="function">
    <text evidence="1">Required for the efficient initiation of filament assembly.</text>
</comment>
<comment type="caution">
    <text evidence="4">The sequence shown here is derived from an EMBL/GenBank/DDBJ whole genome shotgun (WGS) entry which is preliminary data.</text>
</comment>
<keyword evidence="4" id="KW-0282">Flagellum</keyword>
<evidence type="ECO:0000256" key="3">
    <source>
        <dbReference type="ARBA" id="ARBA00022795"/>
    </source>
</evidence>
<evidence type="ECO:0000313" key="5">
    <source>
        <dbReference type="Proteomes" id="UP001429601"/>
    </source>
</evidence>
<dbReference type="Pfam" id="PF05130">
    <property type="entry name" value="FlgN"/>
    <property type="match status" value="1"/>
</dbReference>
<dbReference type="EMBL" id="JAAQQR010000002">
    <property type="protein sequence ID" value="NID03981.1"/>
    <property type="molecule type" value="Genomic_DNA"/>
</dbReference>
<dbReference type="Proteomes" id="UP001429601">
    <property type="component" value="Unassembled WGS sequence"/>
</dbReference>
<evidence type="ECO:0000313" key="4">
    <source>
        <dbReference type="EMBL" id="NID03981.1"/>
    </source>
</evidence>
<evidence type="ECO:0000256" key="1">
    <source>
        <dbReference type="ARBA" id="ARBA00002397"/>
    </source>
</evidence>
<protein>
    <submittedName>
        <fullName evidence="4">Flagellar protein FlgN</fullName>
    </submittedName>
</protein>
<dbReference type="InterPro" id="IPR007809">
    <property type="entry name" value="FlgN-like"/>
</dbReference>
<keyword evidence="4" id="KW-0969">Cilium</keyword>
<proteinExistence type="inferred from homology"/>
<dbReference type="Gene3D" id="1.20.58.300">
    <property type="entry name" value="FlgN-like"/>
    <property type="match status" value="1"/>
</dbReference>